<keyword evidence="6 15" id="KW-0808">Transferase</keyword>
<dbReference type="FunFam" id="3.40.50.620:FF:000021">
    <property type="entry name" value="Riboflavin biosynthesis protein"/>
    <property type="match status" value="1"/>
</dbReference>
<accession>A0A940DLK5</accession>
<dbReference type="AlphaFoldDB" id="A0A940DLK5"/>
<evidence type="ECO:0000256" key="4">
    <source>
        <dbReference type="ARBA" id="ARBA00022630"/>
    </source>
</evidence>
<evidence type="ECO:0000256" key="1">
    <source>
        <dbReference type="ARBA" id="ARBA00002121"/>
    </source>
</evidence>
<evidence type="ECO:0000256" key="14">
    <source>
        <dbReference type="ARBA" id="ARBA00049494"/>
    </source>
</evidence>
<dbReference type="SMART" id="SM00904">
    <property type="entry name" value="Flavokinase"/>
    <property type="match status" value="1"/>
</dbReference>
<reference evidence="17" key="1">
    <citation type="submission" date="2020-10" db="EMBL/GenBank/DDBJ databases">
        <authorList>
            <person name="Gilroy R."/>
        </authorList>
    </citation>
    <scope>NUCLEOTIDE SEQUENCE</scope>
    <source>
        <strain evidence="17">3924</strain>
    </source>
</reference>
<dbReference type="GO" id="GO:0009398">
    <property type="term" value="P:FMN biosynthetic process"/>
    <property type="evidence" value="ECO:0007669"/>
    <property type="project" value="UniProtKB-UniRule"/>
</dbReference>
<dbReference type="GO" id="GO:0008531">
    <property type="term" value="F:riboflavin kinase activity"/>
    <property type="evidence" value="ECO:0007669"/>
    <property type="project" value="UniProtKB-UniRule"/>
</dbReference>
<dbReference type="CDD" id="cd02064">
    <property type="entry name" value="FAD_synthetase_N"/>
    <property type="match status" value="1"/>
</dbReference>
<dbReference type="EC" id="2.7.7.2" evidence="15"/>
<dbReference type="InterPro" id="IPR015864">
    <property type="entry name" value="FAD_synthase"/>
</dbReference>
<dbReference type="Gene3D" id="2.40.30.30">
    <property type="entry name" value="Riboflavin kinase-like"/>
    <property type="match status" value="1"/>
</dbReference>
<keyword evidence="10 15" id="KW-0274">FAD</keyword>
<evidence type="ECO:0000256" key="9">
    <source>
        <dbReference type="ARBA" id="ARBA00022777"/>
    </source>
</evidence>
<dbReference type="FunFam" id="2.40.30.30:FF:000003">
    <property type="entry name" value="Riboflavin biosynthesis protein"/>
    <property type="match status" value="1"/>
</dbReference>
<keyword evidence="7 15" id="KW-0548">Nucleotidyltransferase</keyword>
<evidence type="ECO:0000256" key="5">
    <source>
        <dbReference type="ARBA" id="ARBA00022643"/>
    </source>
</evidence>
<name>A0A940DLK5_9BACT</name>
<evidence type="ECO:0000256" key="11">
    <source>
        <dbReference type="ARBA" id="ARBA00022840"/>
    </source>
</evidence>
<dbReference type="InterPro" id="IPR014729">
    <property type="entry name" value="Rossmann-like_a/b/a_fold"/>
</dbReference>
<dbReference type="PANTHER" id="PTHR22749">
    <property type="entry name" value="RIBOFLAVIN KINASE/FMN ADENYLYLTRANSFERASE"/>
    <property type="match status" value="1"/>
</dbReference>
<dbReference type="GO" id="GO:0003919">
    <property type="term" value="F:FMN adenylyltransferase activity"/>
    <property type="evidence" value="ECO:0007669"/>
    <property type="project" value="UniProtKB-UniRule"/>
</dbReference>
<dbReference type="InterPro" id="IPR023468">
    <property type="entry name" value="Riboflavin_kinase"/>
</dbReference>
<evidence type="ECO:0000256" key="3">
    <source>
        <dbReference type="ARBA" id="ARBA00005201"/>
    </source>
</evidence>
<dbReference type="GO" id="GO:0005524">
    <property type="term" value="F:ATP binding"/>
    <property type="evidence" value="ECO:0007669"/>
    <property type="project" value="UniProtKB-UniRule"/>
</dbReference>
<proteinExistence type="inferred from homology"/>
<protein>
    <recommendedName>
        <fullName evidence="15">Riboflavin biosynthesis protein</fullName>
    </recommendedName>
    <domain>
        <recommendedName>
            <fullName evidence="15">Riboflavin kinase</fullName>
            <ecNumber evidence="15">2.7.1.26</ecNumber>
        </recommendedName>
        <alternativeName>
            <fullName evidence="15">Flavokinase</fullName>
        </alternativeName>
    </domain>
    <domain>
        <recommendedName>
            <fullName evidence="15">FMN adenylyltransferase</fullName>
            <ecNumber evidence="15">2.7.7.2</ecNumber>
        </recommendedName>
        <alternativeName>
            <fullName evidence="15">FAD pyrophosphorylase</fullName>
        </alternativeName>
        <alternativeName>
            <fullName evidence="15">FAD synthase</fullName>
        </alternativeName>
    </domain>
</protein>
<dbReference type="Gene3D" id="3.40.50.620">
    <property type="entry name" value="HUPs"/>
    <property type="match status" value="1"/>
</dbReference>
<evidence type="ECO:0000256" key="10">
    <source>
        <dbReference type="ARBA" id="ARBA00022827"/>
    </source>
</evidence>
<comment type="catalytic activity">
    <reaction evidence="14 15">
        <text>FMN + ATP + H(+) = FAD + diphosphate</text>
        <dbReference type="Rhea" id="RHEA:17237"/>
        <dbReference type="ChEBI" id="CHEBI:15378"/>
        <dbReference type="ChEBI" id="CHEBI:30616"/>
        <dbReference type="ChEBI" id="CHEBI:33019"/>
        <dbReference type="ChEBI" id="CHEBI:57692"/>
        <dbReference type="ChEBI" id="CHEBI:58210"/>
        <dbReference type="EC" id="2.7.7.2"/>
    </reaction>
</comment>
<keyword evidence="5 15" id="KW-0288">FMN</keyword>
<dbReference type="InterPro" id="IPR002606">
    <property type="entry name" value="Riboflavin_kinase_bac"/>
</dbReference>
<dbReference type="SUPFAM" id="SSF52374">
    <property type="entry name" value="Nucleotidylyl transferase"/>
    <property type="match status" value="1"/>
</dbReference>
<dbReference type="SUPFAM" id="SSF82114">
    <property type="entry name" value="Riboflavin kinase-like"/>
    <property type="match status" value="1"/>
</dbReference>
<evidence type="ECO:0000256" key="2">
    <source>
        <dbReference type="ARBA" id="ARBA00004726"/>
    </source>
</evidence>
<keyword evidence="8 15" id="KW-0547">Nucleotide-binding</keyword>
<dbReference type="PANTHER" id="PTHR22749:SF6">
    <property type="entry name" value="RIBOFLAVIN KINASE"/>
    <property type="match status" value="1"/>
</dbReference>
<dbReference type="NCBIfam" id="NF004162">
    <property type="entry name" value="PRK05627.1-5"/>
    <property type="match status" value="1"/>
</dbReference>
<comment type="caution">
    <text evidence="17">The sequence shown here is derived from an EMBL/GenBank/DDBJ whole genome shotgun (WGS) entry which is preliminary data.</text>
</comment>
<evidence type="ECO:0000256" key="8">
    <source>
        <dbReference type="ARBA" id="ARBA00022741"/>
    </source>
</evidence>
<evidence type="ECO:0000256" key="6">
    <source>
        <dbReference type="ARBA" id="ARBA00022679"/>
    </source>
</evidence>
<dbReference type="Proteomes" id="UP000712007">
    <property type="component" value="Unassembled WGS sequence"/>
</dbReference>
<evidence type="ECO:0000313" key="18">
    <source>
        <dbReference type="Proteomes" id="UP000712007"/>
    </source>
</evidence>
<dbReference type="GO" id="GO:0006747">
    <property type="term" value="P:FAD biosynthetic process"/>
    <property type="evidence" value="ECO:0007669"/>
    <property type="project" value="UniProtKB-UniRule"/>
</dbReference>
<comment type="pathway">
    <text evidence="2 15">Cofactor biosynthesis; FAD biosynthesis; FAD from FMN: step 1/1.</text>
</comment>
<keyword evidence="12" id="KW-0511">Multifunctional enzyme</keyword>
<organism evidence="17 18">
    <name type="scientific">Candidatus Aphodosoma intestinipullorum</name>
    <dbReference type="NCBI Taxonomy" id="2840674"/>
    <lineage>
        <taxon>Bacteria</taxon>
        <taxon>Pseudomonadati</taxon>
        <taxon>Bacteroidota</taxon>
        <taxon>Bacteroidia</taxon>
        <taxon>Bacteroidales</taxon>
        <taxon>Candidatus Aphodosoma</taxon>
    </lineage>
</organism>
<comment type="similarity">
    <text evidence="15">Belongs to the ribF family.</text>
</comment>
<comment type="catalytic activity">
    <reaction evidence="13 15">
        <text>riboflavin + ATP = FMN + ADP + H(+)</text>
        <dbReference type="Rhea" id="RHEA:14357"/>
        <dbReference type="ChEBI" id="CHEBI:15378"/>
        <dbReference type="ChEBI" id="CHEBI:30616"/>
        <dbReference type="ChEBI" id="CHEBI:57986"/>
        <dbReference type="ChEBI" id="CHEBI:58210"/>
        <dbReference type="ChEBI" id="CHEBI:456216"/>
        <dbReference type="EC" id="2.7.1.26"/>
    </reaction>
</comment>
<keyword evidence="9 15" id="KW-0418">Kinase</keyword>
<dbReference type="InterPro" id="IPR015865">
    <property type="entry name" value="Riboflavin_kinase_bac/euk"/>
</dbReference>
<dbReference type="GO" id="GO:0009231">
    <property type="term" value="P:riboflavin biosynthetic process"/>
    <property type="evidence" value="ECO:0007669"/>
    <property type="project" value="InterPro"/>
</dbReference>
<feature type="domain" description="Riboflavin kinase" evidence="16">
    <location>
        <begin position="170"/>
        <end position="294"/>
    </location>
</feature>
<keyword evidence="4 15" id="KW-0285">Flavoprotein</keyword>
<sequence length="295" mass="33131">MKRPVAATIGFFDGLHVGHKFLIERLVSISKERGYESMVITFSNHPRLVFSTESDLKLLSTGEEKRNMISNYGVDYCLMLRFTKEFATMTSGQFMEVLAERFHVKLLLVGYDHHFGSDVRSGFDDYKRYGAECGVEVLRMKPVVRSGLTVSSSKIRKALMNGDISLANNMLGYHYSVTGCVVKGNQIGRSIGFPTANLYVDKEKLPPKCGVYAVWVEVCGCVYPGMMNIGSRPTVGGDKVTFEVNIIGYEGDIYGEFVCISFVAFIRDEIKFESIELLRKQLEKDKEKVLSILSN</sequence>
<dbReference type="NCBIfam" id="TIGR00083">
    <property type="entry name" value="ribF"/>
    <property type="match status" value="1"/>
</dbReference>
<evidence type="ECO:0000256" key="15">
    <source>
        <dbReference type="PIRNR" id="PIRNR004491"/>
    </source>
</evidence>
<evidence type="ECO:0000256" key="13">
    <source>
        <dbReference type="ARBA" id="ARBA00047880"/>
    </source>
</evidence>
<gene>
    <name evidence="17" type="ORF">IAC51_05165</name>
</gene>
<evidence type="ECO:0000259" key="16">
    <source>
        <dbReference type="SMART" id="SM00904"/>
    </source>
</evidence>
<evidence type="ECO:0000256" key="7">
    <source>
        <dbReference type="ARBA" id="ARBA00022695"/>
    </source>
</evidence>
<keyword evidence="11 15" id="KW-0067">ATP-binding</keyword>
<dbReference type="EC" id="2.7.1.26" evidence="15"/>
<dbReference type="EMBL" id="JADIMV010000086">
    <property type="protein sequence ID" value="MBO8440022.1"/>
    <property type="molecule type" value="Genomic_DNA"/>
</dbReference>
<dbReference type="PIRSF" id="PIRSF004491">
    <property type="entry name" value="FAD_Synth"/>
    <property type="match status" value="1"/>
</dbReference>
<evidence type="ECO:0000313" key="17">
    <source>
        <dbReference type="EMBL" id="MBO8440022.1"/>
    </source>
</evidence>
<dbReference type="Pfam" id="PF01687">
    <property type="entry name" value="Flavokinase"/>
    <property type="match status" value="1"/>
</dbReference>
<evidence type="ECO:0000256" key="12">
    <source>
        <dbReference type="ARBA" id="ARBA00023268"/>
    </source>
</evidence>
<dbReference type="InterPro" id="IPR023465">
    <property type="entry name" value="Riboflavin_kinase_dom_sf"/>
</dbReference>
<comment type="function">
    <text evidence="1">Catalyzes the phosphorylation of riboflavin to FMN followed by the adenylation of FMN to FAD.</text>
</comment>
<dbReference type="Pfam" id="PF06574">
    <property type="entry name" value="FAD_syn"/>
    <property type="match status" value="1"/>
</dbReference>
<reference evidence="17" key="2">
    <citation type="journal article" date="2021" name="PeerJ">
        <title>Extensive microbial diversity within the chicken gut microbiome revealed by metagenomics and culture.</title>
        <authorList>
            <person name="Gilroy R."/>
            <person name="Ravi A."/>
            <person name="Getino M."/>
            <person name="Pursley I."/>
            <person name="Horton D.L."/>
            <person name="Alikhan N.F."/>
            <person name="Baker D."/>
            <person name="Gharbi K."/>
            <person name="Hall N."/>
            <person name="Watson M."/>
            <person name="Adriaenssens E.M."/>
            <person name="Foster-Nyarko E."/>
            <person name="Jarju S."/>
            <person name="Secka A."/>
            <person name="Antonio M."/>
            <person name="Oren A."/>
            <person name="Chaudhuri R.R."/>
            <person name="La Ragione R."/>
            <person name="Hildebrand F."/>
            <person name="Pallen M.J."/>
        </authorList>
    </citation>
    <scope>NUCLEOTIDE SEQUENCE</scope>
    <source>
        <strain evidence="17">3924</strain>
    </source>
</reference>
<comment type="pathway">
    <text evidence="3 15">Cofactor biosynthesis; FMN biosynthesis; FMN from riboflavin (ATP route): step 1/1.</text>
</comment>